<dbReference type="GO" id="GO:0009425">
    <property type="term" value="C:bacterial-type flagellum basal body"/>
    <property type="evidence" value="ECO:0007669"/>
    <property type="project" value="UniProtKB-SubCell"/>
</dbReference>
<evidence type="ECO:0000256" key="2">
    <source>
        <dbReference type="ARBA" id="ARBA00004202"/>
    </source>
</evidence>
<name>A0A7C4LPH8_9PLAN</name>
<dbReference type="PIRSF" id="PIRSF002888">
    <property type="entry name" value="FliM"/>
    <property type="match status" value="1"/>
</dbReference>
<comment type="subcellular location">
    <subcellularLocation>
        <location evidence="1">Bacterial flagellum basal body</location>
    </subcellularLocation>
    <subcellularLocation>
        <location evidence="2">Cell membrane</location>
        <topology evidence="2">Peripheral membrane protein</topology>
    </subcellularLocation>
</comment>
<feature type="domain" description="Flagellar motor switch protein FliN-like C-terminal" evidence="12">
    <location>
        <begin position="258"/>
        <end position="326"/>
    </location>
</feature>
<dbReference type="PANTHER" id="PTHR30034">
    <property type="entry name" value="FLAGELLAR MOTOR SWITCH PROTEIN FLIM"/>
    <property type="match status" value="1"/>
</dbReference>
<dbReference type="GO" id="GO:0071978">
    <property type="term" value="P:bacterial-type flagellum-dependent swarming motility"/>
    <property type="evidence" value="ECO:0007669"/>
    <property type="project" value="TreeGrafter"/>
</dbReference>
<dbReference type="InterPro" id="IPR036429">
    <property type="entry name" value="SpoA-like_sf"/>
</dbReference>
<keyword evidence="5" id="KW-1003">Cell membrane</keyword>
<comment type="caution">
    <text evidence="13">The sequence shown here is derived from an EMBL/GenBank/DDBJ whole genome shotgun (WGS) entry which is preliminary data.</text>
</comment>
<dbReference type="PRINTS" id="PR00955">
    <property type="entry name" value="FLGMOTORFLIM"/>
</dbReference>
<evidence type="ECO:0000256" key="7">
    <source>
        <dbReference type="ARBA" id="ARBA00022779"/>
    </source>
</evidence>
<dbReference type="NCBIfam" id="TIGR01397">
    <property type="entry name" value="fliM_switch"/>
    <property type="match status" value="1"/>
</dbReference>
<sequence>MADVLSQSEVESLLAALEPGAGAPVLTVPPAAERRSRINVYDFKRPERVSKDQMRGFQALHESFSRELGAALSGMLRAIVEVKLVSVDQLTYNEFVFSLENPTCFNLLFSEGLEGHIILDLNPTIIFPIVDRLLGGGKTKGTSIPNRPLTEIELHLVSRITSQTIQALEHAWSNICELRLRVQQVESNPQLVQIVPPNEVIVLISFELGMGEIRGIMNLCIPYNTIEPLAGKLSSDSWSAYQKKGVDPRQKLNLDTGVKRATVELVVHLARGKLTVRDLAQLEVGDVILTETGCREGAQVLVEGCPLFQAYPGLLKGHKAIRMGSPITRPKDAIARQLQELGLLPETAGTPPSAAAG</sequence>
<evidence type="ECO:0000256" key="11">
    <source>
        <dbReference type="NCBIfam" id="TIGR01397"/>
    </source>
</evidence>
<protein>
    <recommendedName>
        <fullName evidence="4 11">Flagellar motor switch protein FliM</fullName>
    </recommendedName>
</protein>
<dbReference type="GO" id="GO:0003774">
    <property type="term" value="F:cytoskeletal motor activity"/>
    <property type="evidence" value="ECO:0007669"/>
    <property type="project" value="InterPro"/>
</dbReference>
<evidence type="ECO:0000256" key="3">
    <source>
        <dbReference type="ARBA" id="ARBA00011049"/>
    </source>
</evidence>
<comment type="function">
    <text evidence="10">FliM is one of three proteins (FliG, FliN, FliM) that forms the rotor-mounted switch complex (C ring), located at the base of the basal body. This complex interacts with the CheY and CheZ chemotaxis proteins, in addition to contacting components of the motor that determine the direction of flagellar rotation.</text>
</comment>
<dbReference type="EMBL" id="DSVQ01000016">
    <property type="protein sequence ID" value="HGT40237.1"/>
    <property type="molecule type" value="Genomic_DNA"/>
</dbReference>
<dbReference type="Gene3D" id="2.30.330.10">
    <property type="entry name" value="SpoA-like"/>
    <property type="match status" value="1"/>
</dbReference>
<dbReference type="PANTHER" id="PTHR30034:SF6">
    <property type="entry name" value="YOP PROTEINS TRANSLOCATION PROTEIN Q"/>
    <property type="match status" value="1"/>
</dbReference>
<gene>
    <name evidence="13" type="primary">fliM</name>
    <name evidence="13" type="ORF">ENS64_13395</name>
</gene>
<organism evidence="13">
    <name type="scientific">Schlesneria paludicola</name>
    <dbReference type="NCBI Taxonomy" id="360056"/>
    <lineage>
        <taxon>Bacteria</taxon>
        <taxon>Pseudomonadati</taxon>
        <taxon>Planctomycetota</taxon>
        <taxon>Planctomycetia</taxon>
        <taxon>Planctomycetales</taxon>
        <taxon>Planctomycetaceae</taxon>
        <taxon>Schlesneria</taxon>
    </lineage>
</organism>
<dbReference type="Gene3D" id="3.40.1550.10">
    <property type="entry name" value="CheC-like"/>
    <property type="match status" value="1"/>
</dbReference>
<keyword evidence="13" id="KW-0969">Cilium</keyword>
<proteinExistence type="inferred from homology"/>
<keyword evidence="13" id="KW-0282">Flagellum</keyword>
<evidence type="ECO:0000256" key="9">
    <source>
        <dbReference type="ARBA" id="ARBA00023143"/>
    </source>
</evidence>
<evidence type="ECO:0000256" key="10">
    <source>
        <dbReference type="ARBA" id="ARBA00025044"/>
    </source>
</evidence>
<dbReference type="CDD" id="cd17908">
    <property type="entry name" value="FliM"/>
    <property type="match status" value="1"/>
</dbReference>
<keyword evidence="9" id="KW-0975">Bacterial flagellum</keyword>
<dbReference type="GO" id="GO:0005886">
    <property type="term" value="C:plasma membrane"/>
    <property type="evidence" value="ECO:0007669"/>
    <property type="project" value="UniProtKB-SubCell"/>
</dbReference>
<evidence type="ECO:0000256" key="1">
    <source>
        <dbReference type="ARBA" id="ARBA00004117"/>
    </source>
</evidence>
<dbReference type="InterPro" id="IPR001689">
    <property type="entry name" value="Flag_FliM"/>
</dbReference>
<dbReference type="SUPFAM" id="SSF103039">
    <property type="entry name" value="CheC-like"/>
    <property type="match status" value="1"/>
</dbReference>
<reference evidence="13" key="1">
    <citation type="journal article" date="2020" name="mSystems">
        <title>Genome- and Community-Level Interaction Insights into Carbon Utilization and Element Cycling Functions of Hydrothermarchaeota in Hydrothermal Sediment.</title>
        <authorList>
            <person name="Zhou Z."/>
            <person name="Liu Y."/>
            <person name="Xu W."/>
            <person name="Pan J."/>
            <person name="Luo Z.H."/>
            <person name="Li M."/>
        </authorList>
    </citation>
    <scope>NUCLEOTIDE SEQUENCE [LARGE SCALE GENOMIC DNA]</scope>
    <source>
        <strain evidence="13">SpSt-508</strain>
    </source>
</reference>
<comment type="similarity">
    <text evidence="3">Belongs to the FliM family.</text>
</comment>
<dbReference type="GO" id="GO:0050918">
    <property type="term" value="P:positive chemotaxis"/>
    <property type="evidence" value="ECO:0007669"/>
    <property type="project" value="TreeGrafter"/>
</dbReference>
<evidence type="ECO:0000256" key="5">
    <source>
        <dbReference type="ARBA" id="ARBA00022475"/>
    </source>
</evidence>
<evidence type="ECO:0000313" key="13">
    <source>
        <dbReference type="EMBL" id="HGT40237.1"/>
    </source>
</evidence>
<evidence type="ECO:0000259" key="12">
    <source>
        <dbReference type="Pfam" id="PF01052"/>
    </source>
</evidence>
<evidence type="ECO:0000256" key="8">
    <source>
        <dbReference type="ARBA" id="ARBA00023136"/>
    </source>
</evidence>
<evidence type="ECO:0000256" key="4">
    <source>
        <dbReference type="ARBA" id="ARBA00021898"/>
    </source>
</evidence>
<dbReference type="InterPro" id="IPR001543">
    <property type="entry name" value="FliN-like_C"/>
</dbReference>
<accession>A0A7C4LPH8</accession>
<dbReference type="InterPro" id="IPR028976">
    <property type="entry name" value="CheC-like_sf"/>
</dbReference>
<keyword evidence="8" id="KW-0472">Membrane</keyword>
<dbReference type="Pfam" id="PF01052">
    <property type="entry name" value="FliMN_C"/>
    <property type="match status" value="1"/>
</dbReference>
<keyword evidence="7" id="KW-0283">Flagellar rotation</keyword>
<dbReference type="Pfam" id="PF02154">
    <property type="entry name" value="FliM"/>
    <property type="match status" value="1"/>
</dbReference>
<keyword evidence="13" id="KW-0966">Cell projection</keyword>
<keyword evidence="6" id="KW-0145">Chemotaxis</keyword>
<dbReference type="AlphaFoldDB" id="A0A7C4LPH8"/>
<dbReference type="SUPFAM" id="SSF101801">
    <property type="entry name" value="Surface presentation of antigens (SPOA)"/>
    <property type="match status" value="1"/>
</dbReference>
<evidence type="ECO:0000256" key="6">
    <source>
        <dbReference type="ARBA" id="ARBA00022500"/>
    </source>
</evidence>